<dbReference type="RefSeq" id="WP_066404972.1">
    <property type="nucleotide sequence ID" value="NZ_CP011390.1"/>
</dbReference>
<dbReference type="KEGG" id="fla:SY85_12485"/>
<dbReference type="EMBL" id="CP011390">
    <property type="protein sequence ID" value="ANE51200.1"/>
    <property type="molecule type" value="Genomic_DNA"/>
</dbReference>
<gene>
    <name evidence="2" type="ORF">SY85_12485</name>
</gene>
<evidence type="ECO:0008006" key="4">
    <source>
        <dbReference type="Google" id="ProtNLM"/>
    </source>
</evidence>
<feature type="signal peptide" evidence="1">
    <location>
        <begin position="1"/>
        <end position="18"/>
    </location>
</feature>
<evidence type="ECO:0000313" key="2">
    <source>
        <dbReference type="EMBL" id="ANE51200.1"/>
    </source>
</evidence>
<evidence type="ECO:0000256" key="1">
    <source>
        <dbReference type="SAM" id="SignalP"/>
    </source>
</evidence>
<keyword evidence="1" id="KW-0732">Signal</keyword>
<reference evidence="2 3" key="2">
    <citation type="journal article" date="2016" name="Int. J. Syst. Evol. Microbiol.">
        <title>Flavisolibacter tropicus sp. nov., isolated from tropical soil.</title>
        <authorList>
            <person name="Lee J.J."/>
            <person name="Kang M.S."/>
            <person name="Kim G.S."/>
            <person name="Lee C.S."/>
            <person name="Lim S."/>
            <person name="Lee J."/>
            <person name="Roh S.H."/>
            <person name="Kang H."/>
            <person name="Ha J.M."/>
            <person name="Bae S."/>
            <person name="Jung H.Y."/>
            <person name="Kim M.K."/>
        </authorList>
    </citation>
    <scope>NUCLEOTIDE SEQUENCE [LARGE SCALE GENOMIC DNA]</scope>
    <source>
        <strain evidence="2 3">LCS9</strain>
    </source>
</reference>
<name>A0A172TVZ7_9BACT</name>
<dbReference type="OrthoDB" id="939978at2"/>
<feature type="chain" id="PRO_5008001259" description="Carboxypeptidase regulatory-like domain-containing protein" evidence="1">
    <location>
        <begin position="19"/>
        <end position="265"/>
    </location>
</feature>
<reference evidence="3" key="1">
    <citation type="submission" date="2015-01" db="EMBL/GenBank/DDBJ databases">
        <title>Flavisolibacter sp./LCS9/ whole genome sequencing.</title>
        <authorList>
            <person name="Kim M.K."/>
            <person name="Srinivasan S."/>
            <person name="Lee J.-J."/>
        </authorList>
    </citation>
    <scope>NUCLEOTIDE SEQUENCE [LARGE SCALE GENOMIC DNA]</scope>
    <source>
        <strain evidence="3">LCS9</strain>
    </source>
</reference>
<accession>A0A172TVZ7</accession>
<evidence type="ECO:0000313" key="3">
    <source>
        <dbReference type="Proteomes" id="UP000077177"/>
    </source>
</evidence>
<dbReference type="InterPro" id="IPR008969">
    <property type="entry name" value="CarboxyPept-like_regulatory"/>
</dbReference>
<keyword evidence="3" id="KW-1185">Reference proteome</keyword>
<proteinExistence type="predicted"/>
<dbReference type="Pfam" id="PF13620">
    <property type="entry name" value="CarboxypepD_reg"/>
    <property type="match status" value="1"/>
</dbReference>
<dbReference type="AlphaFoldDB" id="A0A172TVZ7"/>
<sequence length="265" mass="28420">MKFCTSVFMLLVFLGTTAANCSKSDKKSDDTNNGDNTTVEAGLLKGRVIDTKGQPVAGVKVYAGHTAYYNTNVIAVTDANGYYKMNVANPGGTWLVHAELQRQYNGQTYSFYVYADNADPVTSSAGGVRNLTWKLSGAVPGSNNSKIGAKVAYYDNSPTYIKGEEIELTLVPEGPLVDGTTGQNVVGRATASFSMQGTAVGSGLDDVPFGRYRISARYIPENGGTPQKMAIRLRDTGAYGETAVISFDEYNIGKHIVEVETKYVP</sequence>
<organism evidence="2 3">
    <name type="scientific">Flavisolibacter tropicus</name>
    <dbReference type="NCBI Taxonomy" id="1492898"/>
    <lineage>
        <taxon>Bacteria</taxon>
        <taxon>Pseudomonadati</taxon>
        <taxon>Bacteroidota</taxon>
        <taxon>Chitinophagia</taxon>
        <taxon>Chitinophagales</taxon>
        <taxon>Chitinophagaceae</taxon>
        <taxon>Flavisolibacter</taxon>
    </lineage>
</organism>
<dbReference type="SUPFAM" id="SSF49464">
    <property type="entry name" value="Carboxypeptidase regulatory domain-like"/>
    <property type="match status" value="1"/>
</dbReference>
<dbReference type="Proteomes" id="UP000077177">
    <property type="component" value="Chromosome"/>
</dbReference>
<dbReference type="Gene3D" id="2.60.40.1120">
    <property type="entry name" value="Carboxypeptidase-like, regulatory domain"/>
    <property type="match status" value="1"/>
</dbReference>
<protein>
    <recommendedName>
        <fullName evidence="4">Carboxypeptidase regulatory-like domain-containing protein</fullName>
    </recommendedName>
</protein>
<dbReference type="STRING" id="1492898.SY85_12485"/>